<keyword evidence="4" id="KW-1185">Reference proteome</keyword>
<protein>
    <recommendedName>
        <fullName evidence="2">C2H2-type domain-containing protein</fullName>
    </recommendedName>
</protein>
<feature type="compositionally biased region" description="Low complexity" evidence="1">
    <location>
        <begin position="244"/>
        <end position="258"/>
    </location>
</feature>
<evidence type="ECO:0000313" key="3">
    <source>
        <dbReference type="EMBL" id="TNY21359.1"/>
    </source>
</evidence>
<name>A0A5C5FYP0_9BASI</name>
<feature type="region of interest" description="Disordered" evidence="1">
    <location>
        <begin position="642"/>
        <end position="744"/>
    </location>
</feature>
<dbReference type="InterPro" id="IPR013087">
    <property type="entry name" value="Znf_C2H2_type"/>
</dbReference>
<evidence type="ECO:0000259" key="2">
    <source>
        <dbReference type="PROSITE" id="PS00028"/>
    </source>
</evidence>
<dbReference type="PANTHER" id="PTHR33472">
    <property type="entry name" value="OS01G0106600 PROTEIN"/>
    <property type="match status" value="1"/>
</dbReference>
<feature type="region of interest" description="Disordered" evidence="1">
    <location>
        <begin position="479"/>
        <end position="511"/>
    </location>
</feature>
<sequence>MNAPSSAPAAAPPPSPSPTPRSALAPRNINNQPPAVPPPPVLVQPKTDAASHTPRDAVPSAHRPRIRLTAAGSLHGPASPRPSSVRGASAGRALGGAAAAAAAAAGPGAAASGNADGAGSKAGADSGAIEERALAALGEGEGGGELSGAGARASAAQLAPASTGSQPRDRIDNEQDGSDRLDANPATRRRTSPPSPTPSFSPTSPRRRSPSPHALPRPQPRTAAAQAGAPSPPLRRAEPPPRPGARLPSSASPSTAAAPRHEGQASPSSSGSGLPRPRVSHPIPSTSPVRLVCSLFRQSRARPQYHPHSSPASQANAAGDIAHYRADAARALRQIWPTPTRPAELRQYLAFGGANESPARWARSAPLLQPQETGVAFLRDARLADVLVWLGVEAVTTSLSALENTLVSYLRADTDIIVTRGGTAVRPLHFTAAELQQGLDWELRGQGNADLIADDVDLFLNMLPTGRIRRTKISKASRAHGGEFRRASGTSKKRSNSTLRATPVVKGKAAQPQNAEPTRWYGWWRCGRNGCTYVGRKDDVIYHRGSTNSRAKCLGRCSMGCLFTTQKSIADMRQHNVNKHSERFLCSLETCPFSFATPKARNEHEERHRAGSLWPNGLGCGNSWITEARALSRPVLGEAADSKFPDLSAQNYSRRPAHDPPSTDDDDEPAARRRRVAPSSSPAQAVASPTSASSNSASAASTSRAATSTRPDPRASTASPGPPARSSRRYVPDAEDDIPAEADAELLQAVEELDDDLYLGPTDRAAALERYKADFARRKEKKEKT</sequence>
<feature type="compositionally biased region" description="Low complexity" evidence="1">
    <location>
        <begin position="148"/>
        <end position="159"/>
    </location>
</feature>
<reference evidence="3 4" key="1">
    <citation type="submission" date="2019-03" db="EMBL/GenBank/DDBJ databases">
        <title>Rhodosporidium diobovatum UCD-FST 08-225 genome sequencing, assembly, and annotation.</title>
        <authorList>
            <person name="Fakankun I.U."/>
            <person name="Fristensky B."/>
            <person name="Levin D.B."/>
        </authorList>
    </citation>
    <scope>NUCLEOTIDE SEQUENCE [LARGE SCALE GENOMIC DNA]</scope>
    <source>
        <strain evidence="3 4">UCD-FST 08-225</strain>
    </source>
</reference>
<feature type="compositionally biased region" description="Acidic residues" evidence="1">
    <location>
        <begin position="733"/>
        <end position="744"/>
    </location>
</feature>
<evidence type="ECO:0000313" key="4">
    <source>
        <dbReference type="Proteomes" id="UP000311382"/>
    </source>
</evidence>
<feature type="compositionally biased region" description="Low complexity" evidence="1">
    <location>
        <begin position="677"/>
        <end position="709"/>
    </location>
</feature>
<feature type="region of interest" description="Disordered" evidence="1">
    <location>
        <begin position="1"/>
        <end position="286"/>
    </location>
</feature>
<dbReference type="PROSITE" id="PS00028">
    <property type="entry name" value="ZINC_FINGER_C2H2_1"/>
    <property type="match status" value="1"/>
</dbReference>
<feature type="compositionally biased region" description="Basic and acidic residues" evidence="1">
    <location>
        <begin position="167"/>
        <end position="182"/>
    </location>
</feature>
<dbReference type="Proteomes" id="UP000311382">
    <property type="component" value="Unassembled WGS sequence"/>
</dbReference>
<feature type="compositionally biased region" description="Pro residues" evidence="1">
    <location>
        <begin position="10"/>
        <end position="19"/>
    </location>
</feature>
<feature type="domain" description="C2H2-type" evidence="2">
    <location>
        <begin position="586"/>
        <end position="608"/>
    </location>
</feature>
<feature type="compositionally biased region" description="Low complexity" evidence="1">
    <location>
        <begin position="266"/>
        <end position="277"/>
    </location>
</feature>
<dbReference type="AlphaFoldDB" id="A0A5C5FYP0"/>
<accession>A0A5C5FYP0</accession>
<feature type="compositionally biased region" description="Low complexity" evidence="1">
    <location>
        <begin position="87"/>
        <end position="127"/>
    </location>
</feature>
<feature type="compositionally biased region" description="Low complexity" evidence="1">
    <location>
        <begin position="220"/>
        <end position="229"/>
    </location>
</feature>
<dbReference type="PANTHER" id="PTHR33472:SF28">
    <property type="entry name" value="BROMO AND FHA DOMAIN-CONTAINING PROTEIN DDB_G0267958"/>
    <property type="match status" value="1"/>
</dbReference>
<proteinExistence type="predicted"/>
<comment type="caution">
    <text evidence="3">The sequence shown here is derived from an EMBL/GenBank/DDBJ whole genome shotgun (WGS) entry which is preliminary data.</text>
</comment>
<evidence type="ECO:0000256" key="1">
    <source>
        <dbReference type="SAM" id="MobiDB-lite"/>
    </source>
</evidence>
<dbReference type="EMBL" id="SOZI01000045">
    <property type="protein sequence ID" value="TNY21359.1"/>
    <property type="molecule type" value="Genomic_DNA"/>
</dbReference>
<gene>
    <name evidence="3" type="ORF">DMC30DRAFT_446235</name>
</gene>
<organism evidence="3 4">
    <name type="scientific">Rhodotorula diobovata</name>
    <dbReference type="NCBI Taxonomy" id="5288"/>
    <lineage>
        <taxon>Eukaryota</taxon>
        <taxon>Fungi</taxon>
        <taxon>Dikarya</taxon>
        <taxon>Basidiomycota</taxon>
        <taxon>Pucciniomycotina</taxon>
        <taxon>Microbotryomycetes</taxon>
        <taxon>Sporidiobolales</taxon>
        <taxon>Sporidiobolaceae</taxon>
        <taxon>Rhodotorula</taxon>
    </lineage>
</organism>